<sequence>MCKEASCSRYSADCCSAVSWETETIVPRGSRCTKWNTKDADDADETADGESDDLNLVMFQMCSKYRIVISSLRFQIAAAVLKRPSCLRTINPPSMMSQVQIKWM</sequence>
<comment type="caution">
    <text evidence="1">The sequence shown here is derived from an EMBL/GenBank/DDBJ whole genome shotgun (WGS) entry which is preliminary data.</text>
</comment>
<keyword evidence="2" id="KW-1185">Reference proteome</keyword>
<evidence type="ECO:0000313" key="2">
    <source>
        <dbReference type="Proteomes" id="UP001054945"/>
    </source>
</evidence>
<dbReference type="Proteomes" id="UP001054945">
    <property type="component" value="Unassembled WGS sequence"/>
</dbReference>
<reference evidence="1 2" key="1">
    <citation type="submission" date="2021-06" db="EMBL/GenBank/DDBJ databases">
        <title>Caerostris extrusa draft genome.</title>
        <authorList>
            <person name="Kono N."/>
            <person name="Arakawa K."/>
        </authorList>
    </citation>
    <scope>NUCLEOTIDE SEQUENCE [LARGE SCALE GENOMIC DNA]</scope>
</reference>
<protein>
    <submittedName>
        <fullName evidence="1">Uncharacterized protein</fullName>
    </submittedName>
</protein>
<organism evidence="1 2">
    <name type="scientific">Caerostris extrusa</name>
    <name type="common">Bark spider</name>
    <name type="synonym">Caerostris bankana</name>
    <dbReference type="NCBI Taxonomy" id="172846"/>
    <lineage>
        <taxon>Eukaryota</taxon>
        <taxon>Metazoa</taxon>
        <taxon>Ecdysozoa</taxon>
        <taxon>Arthropoda</taxon>
        <taxon>Chelicerata</taxon>
        <taxon>Arachnida</taxon>
        <taxon>Araneae</taxon>
        <taxon>Araneomorphae</taxon>
        <taxon>Entelegynae</taxon>
        <taxon>Araneoidea</taxon>
        <taxon>Araneidae</taxon>
        <taxon>Caerostris</taxon>
    </lineage>
</organism>
<evidence type="ECO:0000313" key="1">
    <source>
        <dbReference type="EMBL" id="GIY15245.1"/>
    </source>
</evidence>
<name>A0AAV4R4P4_CAEEX</name>
<accession>A0AAV4R4P4</accession>
<dbReference type="AlphaFoldDB" id="A0AAV4R4P4"/>
<proteinExistence type="predicted"/>
<dbReference type="EMBL" id="BPLR01007218">
    <property type="protein sequence ID" value="GIY15245.1"/>
    <property type="molecule type" value="Genomic_DNA"/>
</dbReference>
<gene>
    <name evidence="1" type="ORF">CEXT_784351</name>
</gene>